<proteinExistence type="predicted"/>
<keyword evidence="2" id="KW-1185">Reference proteome</keyword>
<gene>
    <name evidence="1" type="ORF">HPB49_017531</name>
</gene>
<comment type="caution">
    <text evidence="1">The sequence shown here is derived from an EMBL/GenBank/DDBJ whole genome shotgun (WGS) entry which is preliminary data.</text>
</comment>
<sequence length="701" mass="78922">MTGKLSLLSFETIIWTTIVIIVVYALFRQLSFTTRSAVNDFEYNGNKYKAGTSQPTIQIHVGPRIWPEPEKIDPDGFSPEDVAARPTIAYQPFGDGPRNCIGKRLALFEIKYTGARMVEKFKLTHRRVTEGVAATYSPEYEARRAADRRLRNSRWPGPTCQDTSAFTPLNVGARILAVASHRPVFGTKLDLRAPGAPAGTSPALPERDSSSATVPSSRQPGHRSRQKTFSYFKEIGIPGPEPSLLWGNLAEYHTKGFVHALTDWCAKYGDVFGFYNGDLPTLVVKDLDFLTHIFIKDFQNFTDRGVIMRKEQEHASIGKSIPNAKGAKWRMMRSCISQAFTSNKLKQMMRELVQPADLFMELLDNMADAGREFAVFDPLKGLALDYTGRAAFGFDCCFTRNLSHPFLVTARKVAHSLMTGPFHVFAHSTTTLAPLVAPILWLNEKIGSFGFAAFNKETTKIVELRVQNPQARRPDLLQIMLDATSMKSKGNMTLLEVGVNTTMIMLAAFETTSTAISYMCYVLAKYQDIQEKIRAEVATAVEEYGELNYESIMHGMKYLRCVVDETLRMYPPATVFTTRRAVNDVEYNGIKYKAGTSFLVPTLQIHMDPRYWPEPHKFDPERFLPENASSRPSIAYQPFGAGQRSCIGERLAILEIMYTIARMVQKYRLTLGESQKNDLEMSFFAMVSVPTEGPYIKFQKI</sequence>
<evidence type="ECO:0000313" key="1">
    <source>
        <dbReference type="EMBL" id="KAH7949942.1"/>
    </source>
</evidence>
<accession>A0ACB8CSF3</accession>
<protein>
    <submittedName>
        <fullName evidence="1">Uncharacterized protein</fullName>
    </submittedName>
</protein>
<dbReference type="EMBL" id="CM023474">
    <property type="protein sequence ID" value="KAH7949942.1"/>
    <property type="molecule type" value="Genomic_DNA"/>
</dbReference>
<dbReference type="Proteomes" id="UP000821865">
    <property type="component" value="Chromosome 5"/>
</dbReference>
<organism evidence="1 2">
    <name type="scientific">Dermacentor silvarum</name>
    <name type="common">Tick</name>
    <dbReference type="NCBI Taxonomy" id="543639"/>
    <lineage>
        <taxon>Eukaryota</taxon>
        <taxon>Metazoa</taxon>
        <taxon>Ecdysozoa</taxon>
        <taxon>Arthropoda</taxon>
        <taxon>Chelicerata</taxon>
        <taxon>Arachnida</taxon>
        <taxon>Acari</taxon>
        <taxon>Parasitiformes</taxon>
        <taxon>Ixodida</taxon>
        <taxon>Ixodoidea</taxon>
        <taxon>Ixodidae</taxon>
        <taxon>Rhipicephalinae</taxon>
        <taxon>Dermacentor</taxon>
    </lineage>
</organism>
<evidence type="ECO:0000313" key="2">
    <source>
        <dbReference type="Proteomes" id="UP000821865"/>
    </source>
</evidence>
<name>A0ACB8CSF3_DERSI</name>
<reference evidence="1" key="1">
    <citation type="submission" date="2020-05" db="EMBL/GenBank/DDBJ databases">
        <title>Large-scale comparative analyses of tick genomes elucidate their genetic diversity and vector capacities.</title>
        <authorList>
            <person name="Jia N."/>
            <person name="Wang J."/>
            <person name="Shi W."/>
            <person name="Du L."/>
            <person name="Sun Y."/>
            <person name="Zhan W."/>
            <person name="Jiang J."/>
            <person name="Wang Q."/>
            <person name="Zhang B."/>
            <person name="Ji P."/>
            <person name="Sakyi L.B."/>
            <person name="Cui X."/>
            <person name="Yuan T."/>
            <person name="Jiang B."/>
            <person name="Yang W."/>
            <person name="Lam T.T.-Y."/>
            <person name="Chang Q."/>
            <person name="Ding S."/>
            <person name="Wang X."/>
            <person name="Zhu J."/>
            <person name="Ruan X."/>
            <person name="Zhao L."/>
            <person name="Wei J."/>
            <person name="Que T."/>
            <person name="Du C."/>
            <person name="Cheng J."/>
            <person name="Dai P."/>
            <person name="Han X."/>
            <person name="Huang E."/>
            <person name="Gao Y."/>
            <person name="Liu J."/>
            <person name="Shao H."/>
            <person name="Ye R."/>
            <person name="Li L."/>
            <person name="Wei W."/>
            <person name="Wang X."/>
            <person name="Wang C."/>
            <person name="Yang T."/>
            <person name="Huo Q."/>
            <person name="Li W."/>
            <person name="Guo W."/>
            <person name="Chen H."/>
            <person name="Zhou L."/>
            <person name="Ni X."/>
            <person name="Tian J."/>
            <person name="Zhou Y."/>
            <person name="Sheng Y."/>
            <person name="Liu T."/>
            <person name="Pan Y."/>
            <person name="Xia L."/>
            <person name="Li J."/>
            <person name="Zhao F."/>
            <person name="Cao W."/>
        </authorList>
    </citation>
    <scope>NUCLEOTIDE SEQUENCE</scope>
    <source>
        <strain evidence="1">Dsil-2018</strain>
    </source>
</reference>